<evidence type="ECO:0000256" key="1">
    <source>
        <dbReference type="SAM" id="MobiDB-lite"/>
    </source>
</evidence>
<dbReference type="PANTHER" id="PTHR10684:SF4">
    <property type="entry name" value="TAIMAN, ISOFORM G"/>
    <property type="match status" value="1"/>
</dbReference>
<dbReference type="SUPFAM" id="SSF55785">
    <property type="entry name" value="PYP-like sensor domain (PAS domain)"/>
    <property type="match status" value="1"/>
</dbReference>
<dbReference type="SUPFAM" id="SSF47459">
    <property type="entry name" value="HLH, helix-loop-helix DNA-binding domain"/>
    <property type="match status" value="1"/>
</dbReference>
<evidence type="ECO:0000259" key="2">
    <source>
        <dbReference type="PROSITE" id="PS50888"/>
    </source>
</evidence>
<dbReference type="InterPro" id="IPR017426">
    <property type="entry name" value="Nuclear_rcpt_coactivator"/>
</dbReference>
<feature type="compositionally biased region" description="Low complexity" evidence="1">
    <location>
        <begin position="458"/>
        <end position="470"/>
    </location>
</feature>
<dbReference type="GO" id="GO:0016922">
    <property type="term" value="F:nuclear receptor binding"/>
    <property type="evidence" value="ECO:0007669"/>
    <property type="project" value="TreeGrafter"/>
</dbReference>
<dbReference type="InterPro" id="IPR036638">
    <property type="entry name" value="HLH_DNA-bd_sf"/>
</dbReference>
<dbReference type="GO" id="GO:0005634">
    <property type="term" value="C:nucleus"/>
    <property type="evidence" value="ECO:0007669"/>
    <property type="project" value="InterPro"/>
</dbReference>
<dbReference type="InterPro" id="IPR035965">
    <property type="entry name" value="PAS-like_dom_sf"/>
</dbReference>
<reference evidence="3 4" key="1">
    <citation type="submission" date="2017-07" db="EMBL/GenBank/DDBJ databases">
        <authorList>
            <person name="Talla V."/>
            <person name="Backstrom N."/>
        </authorList>
    </citation>
    <scope>NUCLEOTIDE SEQUENCE [LARGE SCALE GENOMIC DNA]</scope>
</reference>
<feature type="compositionally biased region" description="Basic and acidic residues" evidence="1">
    <location>
        <begin position="440"/>
        <end position="449"/>
    </location>
</feature>
<feature type="region of interest" description="Disordered" evidence="1">
    <location>
        <begin position="388"/>
        <end position="423"/>
    </location>
</feature>
<dbReference type="GO" id="GO:0003713">
    <property type="term" value="F:transcription coactivator activity"/>
    <property type="evidence" value="ECO:0007669"/>
    <property type="project" value="InterPro"/>
</dbReference>
<gene>
    <name evidence="3" type="ORF">LSINAPIS_LOCUS8158</name>
</gene>
<evidence type="ECO:0000313" key="3">
    <source>
        <dbReference type="EMBL" id="VVC96713.1"/>
    </source>
</evidence>
<dbReference type="AlphaFoldDB" id="A0A5E4QEK8"/>
<sequence>MLPMVQAALFLSDAGNHSTDGVPQSAHLTPPTTSDSDVEELVDIFFDIDVAVVKTLSRIESCDLQLGDTWRGMQSKMSVTAPVKKIRKKSENKPQSQINKCHNEKKRRELENEVINQLEELLGACLADVKQPDKNGIVREATRQLQEALNRRRDCPAECPVRRGPCLSPVQGGEVSSTQHSASHDFHFSDISTLIEAVKHYTSVLGLILMEINSRGDIECVTENIKDFILFERTELYKKSLFSLLHPDDHAKFNPLLRTVQTFAWGAADSEKFQNIQARFLCDLSGIENFITSPINLAGTRYLELVESSDRVRVSAHLQEVLTCRGSPAVSEPYRLCIDSDRLRFRVSAQSRLFPTAGEPDFIMSTNIVLGDEDVELVEIPHPLGGPLMTSVANGESSSSADPRYRSPGSPADTDGPFSINDFDLDPWAAPPYAIADISEDSKDRKDPSPEETAAPVTPRAPSTPAEPAAPHTPHPPVQEEPNRLRTLLSKKMDNGPNRILKDLLKQEDEEGAASGEQAGPLTPLTPQAGAAALSPLQYLMTNPMKMAMKAGEAQRIHLLASSNGPSGNGRTPDGNDLYLERIAGMKRKFEEPKTTLTNPKRATPENQQSYIFGNIRVQTVGNNSDNEPPSDKTLSEILDELIDNNDRPAQEHSLMDLERHRNDYQGACTMGGNASAAAMFGLQRDAQSARVRANYERARLLHMQESQQMLVSPEAAEQPQSDLGSTINALVSGTPPNVAVTQLLPSPDFHRLYHPAGQMNASYGTTTNKIVTSQHNPMINMNRQMHYTNNTYNISSFLLLEGSFPNLFNNYRDPIFYALILKLFKNLSILLNNEERFLN</sequence>
<proteinExistence type="predicted"/>
<dbReference type="Gene3D" id="3.30.450.20">
    <property type="entry name" value="PAS domain"/>
    <property type="match status" value="2"/>
</dbReference>
<keyword evidence="4" id="KW-1185">Reference proteome</keyword>
<dbReference type="GO" id="GO:0046983">
    <property type="term" value="F:protein dimerization activity"/>
    <property type="evidence" value="ECO:0007669"/>
    <property type="project" value="InterPro"/>
</dbReference>
<accession>A0A5E4QEK8</accession>
<dbReference type="GO" id="GO:0045944">
    <property type="term" value="P:positive regulation of transcription by RNA polymerase II"/>
    <property type="evidence" value="ECO:0007669"/>
    <property type="project" value="TreeGrafter"/>
</dbReference>
<feature type="compositionally biased region" description="Polar residues" evidence="1">
    <location>
        <begin position="391"/>
        <end position="401"/>
    </location>
</feature>
<organism evidence="3 4">
    <name type="scientific">Leptidea sinapis</name>
    <dbReference type="NCBI Taxonomy" id="189913"/>
    <lineage>
        <taxon>Eukaryota</taxon>
        <taxon>Metazoa</taxon>
        <taxon>Ecdysozoa</taxon>
        <taxon>Arthropoda</taxon>
        <taxon>Hexapoda</taxon>
        <taxon>Insecta</taxon>
        <taxon>Pterygota</taxon>
        <taxon>Neoptera</taxon>
        <taxon>Endopterygota</taxon>
        <taxon>Lepidoptera</taxon>
        <taxon>Glossata</taxon>
        <taxon>Ditrysia</taxon>
        <taxon>Papilionoidea</taxon>
        <taxon>Pieridae</taxon>
        <taxon>Dismorphiinae</taxon>
        <taxon>Leptidea</taxon>
    </lineage>
</organism>
<dbReference type="GO" id="GO:0032870">
    <property type="term" value="P:cellular response to hormone stimulus"/>
    <property type="evidence" value="ECO:0007669"/>
    <property type="project" value="TreeGrafter"/>
</dbReference>
<dbReference type="Proteomes" id="UP000324832">
    <property type="component" value="Unassembled WGS sequence"/>
</dbReference>
<feature type="region of interest" description="Disordered" evidence="1">
    <location>
        <begin position="439"/>
        <end position="482"/>
    </location>
</feature>
<dbReference type="SMART" id="SM00353">
    <property type="entry name" value="HLH"/>
    <property type="match status" value="1"/>
</dbReference>
<feature type="domain" description="BHLH" evidence="2">
    <location>
        <begin position="95"/>
        <end position="148"/>
    </location>
</feature>
<dbReference type="PANTHER" id="PTHR10684">
    <property type="entry name" value="NUCLEAR RECEPTOR COACTIVATOR"/>
    <property type="match status" value="1"/>
</dbReference>
<feature type="region of interest" description="Disordered" evidence="1">
    <location>
        <begin position="509"/>
        <end position="528"/>
    </location>
</feature>
<evidence type="ECO:0000313" key="4">
    <source>
        <dbReference type="Proteomes" id="UP000324832"/>
    </source>
</evidence>
<name>A0A5E4QEK8_9NEOP</name>
<protein>
    <recommendedName>
        <fullName evidence="2">BHLH domain-containing protein</fullName>
    </recommendedName>
</protein>
<dbReference type="InterPro" id="IPR011598">
    <property type="entry name" value="bHLH_dom"/>
</dbReference>
<dbReference type="PROSITE" id="PS50888">
    <property type="entry name" value="BHLH"/>
    <property type="match status" value="1"/>
</dbReference>
<dbReference type="EMBL" id="FZQP02002857">
    <property type="protein sequence ID" value="VVC96713.1"/>
    <property type="molecule type" value="Genomic_DNA"/>
</dbReference>